<accession>A0AA35R1E6</accession>
<feature type="compositionally biased region" description="Basic and acidic residues" evidence="2">
    <location>
        <begin position="1"/>
        <end position="17"/>
    </location>
</feature>
<evidence type="ECO:0000313" key="4">
    <source>
        <dbReference type="Proteomes" id="UP001174909"/>
    </source>
</evidence>
<comment type="similarity">
    <text evidence="1">Belongs to the BLOC1S2 family.</text>
</comment>
<dbReference type="GO" id="GO:0016197">
    <property type="term" value="P:endosomal transport"/>
    <property type="evidence" value="ECO:0007669"/>
    <property type="project" value="TreeGrafter"/>
</dbReference>
<feature type="region of interest" description="Disordered" evidence="2">
    <location>
        <begin position="1"/>
        <end position="30"/>
    </location>
</feature>
<dbReference type="PANTHER" id="PTHR46479">
    <property type="entry name" value="BIOGENESIS OF LYSOSOME-RELATED ORGANELLES COMPLEX 1 SUBUNIT 2"/>
    <property type="match status" value="1"/>
</dbReference>
<dbReference type="GO" id="GO:0032418">
    <property type="term" value="P:lysosome localization"/>
    <property type="evidence" value="ECO:0007669"/>
    <property type="project" value="TreeGrafter"/>
</dbReference>
<name>A0AA35R1E6_GEOBA</name>
<reference evidence="3" key="1">
    <citation type="submission" date="2023-03" db="EMBL/GenBank/DDBJ databases">
        <authorList>
            <person name="Steffen K."/>
            <person name="Cardenas P."/>
        </authorList>
    </citation>
    <scope>NUCLEOTIDE SEQUENCE</scope>
</reference>
<dbReference type="AlphaFoldDB" id="A0AA35R1E6"/>
<comment type="caution">
    <text evidence="3">The sequence shown here is derived from an EMBL/GenBank/DDBJ whole genome shotgun (WGS) entry which is preliminary data.</text>
</comment>
<dbReference type="EMBL" id="CASHTH010000379">
    <property type="protein sequence ID" value="CAI7999597.1"/>
    <property type="molecule type" value="Genomic_DNA"/>
</dbReference>
<evidence type="ECO:0000313" key="3">
    <source>
        <dbReference type="EMBL" id="CAI7999597.1"/>
    </source>
</evidence>
<gene>
    <name evidence="3" type="ORF">GBAR_LOCUS2747</name>
</gene>
<sequence>MSSEESVKEEEKEKEETVEAEGSAGEDVASERNAQCYEMFEKVAEYLNGELAATSEEYALLQRLNQITLNKYQDMTALASRLNEVSQRLNDKFVSLQPYCDQIDQVEASVSALEQTAYRLDAYCKRLGVFLNENIGV</sequence>
<keyword evidence="4" id="KW-1185">Reference proteome</keyword>
<dbReference type="InterPro" id="IPR019269">
    <property type="entry name" value="BLOC1_su2"/>
</dbReference>
<dbReference type="PANTHER" id="PTHR46479:SF1">
    <property type="entry name" value="BIOGENESIS OF LYSOSOME-RELATED ORGANELLES COMPLEX 1 SUBUNIT 2"/>
    <property type="match status" value="1"/>
</dbReference>
<dbReference type="GO" id="GO:0000930">
    <property type="term" value="C:gamma-tubulin complex"/>
    <property type="evidence" value="ECO:0007669"/>
    <property type="project" value="TreeGrafter"/>
</dbReference>
<dbReference type="Proteomes" id="UP001174909">
    <property type="component" value="Unassembled WGS sequence"/>
</dbReference>
<evidence type="ECO:0000256" key="1">
    <source>
        <dbReference type="ARBA" id="ARBA00008468"/>
    </source>
</evidence>
<dbReference type="GO" id="GO:0043015">
    <property type="term" value="F:gamma-tubulin binding"/>
    <property type="evidence" value="ECO:0007669"/>
    <property type="project" value="TreeGrafter"/>
</dbReference>
<protein>
    <submittedName>
        <fullName evidence="3">Biogenesis of lysosome-related organelles complex 1 subunit 2</fullName>
    </submittedName>
</protein>
<proteinExistence type="inferred from homology"/>
<organism evidence="3 4">
    <name type="scientific">Geodia barretti</name>
    <name type="common">Barrett's horny sponge</name>
    <dbReference type="NCBI Taxonomy" id="519541"/>
    <lineage>
        <taxon>Eukaryota</taxon>
        <taxon>Metazoa</taxon>
        <taxon>Porifera</taxon>
        <taxon>Demospongiae</taxon>
        <taxon>Heteroscleromorpha</taxon>
        <taxon>Tetractinellida</taxon>
        <taxon>Astrophorina</taxon>
        <taxon>Geodiidae</taxon>
        <taxon>Geodia</taxon>
    </lineage>
</organism>
<dbReference type="GO" id="GO:0031083">
    <property type="term" value="C:BLOC-1 complex"/>
    <property type="evidence" value="ECO:0007669"/>
    <property type="project" value="TreeGrafter"/>
</dbReference>
<dbReference type="Pfam" id="PF10046">
    <property type="entry name" value="BLOC1_2"/>
    <property type="match status" value="1"/>
</dbReference>
<evidence type="ECO:0000256" key="2">
    <source>
        <dbReference type="SAM" id="MobiDB-lite"/>
    </source>
</evidence>
<dbReference type="GO" id="GO:0099078">
    <property type="term" value="C:BORC complex"/>
    <property type="evidence" value="ECO:0007669"/>
    <property type="project" value="TreeGrafter"/>
</dbReference>